<proteinExistence type="predicted"/>
<sequence length="593" mass="69628">MSDKFKDYGVSTIIAIDDIFNDINEEDKLEKFLPEVIDDLTGGEYERFKDYTILEYIDESGEVDFIDKLKSTLDQIEHYKCFQSENIDFKTIGADYDQVERAINEIDARDKSRKHLILLDRKLQNANKRTSNDEIFVKILKLLHSRLREKNILLLIYTDSSTPPELNSFEGTKEYILRILKSDGKIAEQEDIAEQENIAEQLVLHFNYVKKTEELTEDFFENILKSQKANYISEYKNIFEESYSKLTERLWQLNQNQVLFYYDYINEGQHVDNIIYETFLTKFKQVYSDTFNEVNNHKELINPIRRSMQRSVQSIQDGEILRFLKDLDLATTFNDRLIKISSSTDISFGDVIKIGTKKFLLISQGCDITIRDDGNRTLSNFQLVEIKEDIEPITEKSLHNKLKDLNKKCEVYNTFTSKSLEKHGIPLSIISNLFDPQSSKRHLGTEQIKELYFKHDFIEESKSKIYSIECIWLDALLLRQNEEGDIILSQENISNSHEIRYATQKYFNYKFNELITRIGEEGSKEIVEKIIKFTFDELPIECESIFSDDHKLIGFKLKNIQRIGRLDLLDAMKILKNIVEHESRIPITHILSI</sequence>
<dbReference type="EMBL" id="NCUX01000032">
    <property type="protein sequence ID" value="ORO77254.1"/>
    <property type="molecule type" value="Genomic_DNA"/>
</dbReference>
<name>A0A1X1IVY0_STROR</name>
<accession>A0A1X1IVY0</accession>
<protein>
    <submittedName>
        <fullName evidence="1">Uncharacterized protein</fullName>
    </submittedName>
</protein>
<dbReference type="RefSeq" id="WP_084974275.1">
    <property type="nucleotide sequence ID" value="NZ_NCUX01000032.1"/>
</dbReference>
<evidence type="ECO:0000313" key="2">
    <source>
        <dbReference type="Proteomes" id="UP000193780"/>
    </source>
</evidence>
<organism evidence="1 2">
    <name type="scientific">Streptococcus oralis subsp. dentisani</name>
    <dbReference type="NCBI Taxonomy" id="1458253"/>
    <lineage>
        <taxon>Bacteria</taxon>
        <taxon>Bacillati</taxon>
        <taxon>Bacillota</taxon>
        <taxon>Bacilli</taxon>
        <taxon>Lactobacillales</taxon>
        <taxon>Streptococcaceae</taxon>
        <taxon>Streptococcus</taxon>
    </lineage>
</organism>
<evidence type="ECO:0000313" key="1">
    <source>
        <dbReference type="EMBL" id="ORO77254.1"/>
    </source>
</evidence>
<dbReference type="AlphaFoldDB" id="A0A1X1IVY0"/>
<comment type="caution">
    <text evidence="1">The sequence shown here is derived from an EMBL/GenBank/DDBJ whole genome shotgun (WGS) entry which is preliminary data.</text>
</comment>
<gene>
    <name evidence="1" type="ORF">B7708_05225</name>
</gene>
<dbReference type="Proteomes" id="UP000193780">
    <property type="component" value="Unassembled WGS sequence"/>
</dbReference>
<reference evidence="1 2" key="1">
    <citation type="journal article" date="2016" name="Eur. J. Clin. Microbiol. Infect. Dis.">
        <title>Whole genome sequencing as a tool for phylogenetic analysis of clinical strains of Mitis group streptococci.</title>
        <authorList>
            <person name="Rasmussen L.H."/>
            <person name="Dargis R."/>
            <person name="Hojholt K."/>
            <person name="Christensen J.J."/>
            <person name="Skovgaard O."/>
            <person name="Justesen U.S."/>
            <person name="Rosenvinge F.S."/>
            <person name="Moser C."/>
            <person name="Lukjancenko O."/>
            <person name="Rasmussen S."/>
            <person name="Nielsen X.C."/>
        </authorList>
    </citation>
    <scope>NUCLEOTIDE SEQUENCE [LARGE SCALE GENOMIC DNA]</scope>
    <source>
        <strain evidence="1 2">RH_9883_08</strain>
    </source>
</reference>